<protein>
    <recommendedName>
        <fullName evidence="4">Retrotransposon gag domain-containing protein</fullName>
    </recommendedName>
</protein>
<reference evidence="2" key="1">
    <citation type="journal article" date="2023" name="bioRxiv">
        <title>Scaffold-level genome assemblies of two parasitoid biocontrol wasps reveal the parthenogenesis mechanism and an associated novel virus.</title>
        <authorList>
            <person name="Inwood S."/>
            <person name="Skelly J."/>
            <person name="Guhlin J."/>
            <person name="Harrop T."/>
            <person name="Goldson S."/>
            <person name="Dearden P."/>
        </authorList>
    </citation>
    <scope>NUCLEOTIDE SEQUENCE</scope>
    <source>
        <strain evidence="2">Irish</strain>
        <tissue evidence="2">Whole body</tissue>
    </source>
</reference>
<evidence type="ECO:0008006" key="4">
    <source>
        <dbReference type="Google" id="ProtNLM"/>
    </source>
</evidence>
<sequence length="419" mass="48659">KSQIKNLTSNNTVERTKNVTIRRRPRQNKEQLDINQGYQLDLDNRDMLHFSSEPVKNVHMEQSNLDEGNIESHANHSTLIENNHNPTNNNTGHDNNYLNEMRQTYPTHIGYYPYVPQMNAYSVPINENNQQPAYIQFAMNHPNAGETINPVHWGHFNHHPQFNFQQNNPHQGNPLPRYQVQNVNTFSANRRSRYQSSYLIPQPPGSVNAIRKVREWRLTFPTPGLDPEEFLFKLERKMIAEGLTSDVGLVILPEVLTGNALTWYACNYTTWHTWFDFVNDFNNVYVKPKSEREILNEIDQASCQENEAPLEFALRLQKLYNKLLTPPGILEQLSTIIDALPWKWTLHLRTRPISTYNELYMTINQLEATVNKRSVNKMNKNKPSGFRESKSKNKLLTMQVAREDDTNSQQEDTPGSSEA</sequence>
<feature type="compositionally biased region" description="Polar residues" evidence="1">
    <location>
        <begin position="407"/>
        <end position="419"/>
    </location>
</feature>
<gene>
    <name evidence="2" type="ORF">PV328_012357</name>
</gene>
<evidence type="ECO:0000313" key="2">
    <source>
        <dbReference type="EMBL" id="KAK0156754.1"/>
    </source>
</evidence>
<dbReference type="EMBL" id="JAQQBS010002448">
    <property type="protein sequence ID" value="KAK0156754.1"/>
    <property type="molecule type" value="Genomic_DNA"/>
</dbReference>
<organism evidence="2 3">
    <name type="scientific">Microctonus aethiopoides</name>
    <dbReference type="NCBI Taxonomy" id="144406"/>
    <lineage>
        <taxon>Eukaryota</taxon>
        <taxon>Metazoa</taxon>
        <taxon>Ecdysozoa</taxon>
        <taxon>Arthropoda</taxon>
        <taxon>Hexapoda</taxon>
        <taxon>Insecta</taxon>
        <taxon>Pterygota</taxon>
        <taxon>Neoptera</taxon>
        <taxon>Endopterygota</taxon>
        <taxon>Hymenoptera</taxon>
        <taxon>Apocrita</taxon>
        <taxon>Ichneumonoidea</taxon>
        <taxon>Braconidae</taxon>
        <taxon>Euphorinae</taxon>
        <taxon>Microctonus</taxon>
    </lineage>
</organism>
<evidence type="ECO:0000313" key="3">
    <source>
        <dbReference type="Proteomes" id="UP001168990"/>
    </source>
</evidence>
<name>A0AA39C363_9HYME</name>
<feature type="non-terminal residue" evidence="2">
    <location>
        <position position="419"/>
    </location>
</feature>
<keyword evidence="3" id="KW-1185">Reference proteome</keyword>
<comment type="caution">
    <text evidence="2">The sequence shown here is derived from an EMBL/GenBank/DDBJ whole genome shotgun (WGS) entry which is preliminary data.</text>
</comment>
<dbReference type="Proteomes" id="UP001168990">
    <property type="component" value="Unassembled WGS sequence"/>
</dbReference>
<proteinExistence type="predicted"/>
<feature type="non-terminal residue" evidence="2">
    <location>
        <position position="1"/>
    </location>
</feature>
<feature type="region of interest" description="Disordered" evidence="1">
    <location>
        <begin position="398"/>
        <end position="419"/>
    </location>
</feature>
<evidence type="ECO:0000256" key="1">
    <source>
        <dbReference type="SAM" id="MobiDB-lite"/>
    </source>
</evidence>
<reference evidence="2" key="2">
    <citation type="submission" date="2023-03" db="EMBL/GenBank/DDBJ databases">
        <authorList>
            <person name="Inwood S.N."/>
            <person name="Skelly J.G."/>
            <person name="Guhlin J."/>
            <person name="Harrop T.W.R."/>
            <person name="Goldson S.G."/>
            <person name="Dearden P.K."/>
        </authorList>
    </citation>
    <scope>NUCLEOTIDE SEQUENCE</scope>
    <source>
        <strain evidence="2">Irish</strain>
        <tissue evidence="2">Whole body</tissue>
    </source>
</reference>
<dbReference type="AlphaFoldDB" id="A0AA39C363"/>
<accession>A0AA39C363</accession>